<evidence type="ECO:0000313" key="3">
    <source>
        <dbReference type="Proteomes" id="UP001320159"/>
    </source>
</evidence>
<dbReference type="SUPFAM" id="SSF53335">
    <property type="entry name" value="S-adenosyl-L-methionine-dependent methyltransferases"/>
    <property type="match status" value="1"/>
</dbReference>
<gene>
    <name evidence="2" type="ORF">CUJ83_07625</name>
</gene>
<dbReference type="Proteomes" id="UP001320159">
    <property type="component" value="Unassembled WGS sequence"/>
</dbReference>
<keyword evidence="2" id="KW-0808">Transferase</keyword>
<proteinExistence type="predicted"/>
<dbReference type="Gene3D" id="3.40.50.150">
    <property type="entry name" value="Vaccinia Virus protein VP39"/>
    <property type="match status" value="1"/>
</dbReference>
<reference evidence="2 3" key="1">
    <citation type="submission" date="2017-11" db="EMBL/GenBank/DDBJ databases">
        <title>Isolation and Characterization of Family Methanocellaceae Species from Potential Methane Hydrate Area Offshore Southwestern Taiwan.</title>
        <authorList>
            <person name="Zhang W.-L."/>
            <person name="Chen W.-C."/>
            <person name="Lai M.-C."/>
            <person name="Chen S.-C."/>
        </authorList>
    </citation>
    <scope>NUCLEOTIDE SEQUENCE [LARGE SCALE GENOMIC DNA]</scope>
    <source>
        <strain evidence="2 3">CWC-04</strain>
    </source>
</reference>
<evidence type="ECO:0000259" key="1">
    <source>
        <dbReference type="Pfam" id="PF13649"/>
    </source>
</evidence>
<dbReference type="InterPro" id="IPR041698">
    <property type="entry name" value="Methyltransf_25"/>
</dbReference>
<dbReference type="GO" id="GO:0032259">
    <property type="term" value="P:methylation"/>
    <property type="evidence" value="ECO:0007669"/>
    <property type="project" value="UniProtKB-KW"/>
</dbReference>
<comment type="caution">
    <text evidence="2">The sequence shown here is derived from an EMBL/GenBank/DDBJ whole genome shotgun (WGS) entry which is preliminary data.</text>
</comment>
<dbReference type="AlphaFoldDB" id="A0AAP2W798"/>
<feature type="domain" description="Methyltransferase" evidence="1">
    <location>
        <begin position="43"/>
        <end position="137"/>
    </location>
</feature>
<evidence type="ECO:0000313" key="2">
    <source>
        <dbReference type="EMBL" id="MCD1294866.1"/>
    </source>
</evidence>
<dbReference type="EMBL" id="PGCK01000005">
    <property type="protein sequence ID" value="MCD1294866.1"/>
    <property type="molecule type" value="Genomic_DNA"/>
</dbReference>
<dbReference type="CDD" id="cd02440">
    <property type="entry name" value="AdoMet_MTases"/>
    <property type="match status" value="1"/>
</dbReference>
<dbReference type="PANTHER" id="PTHR43591">
    <property type="entry name" value="METHYLTRANSFERASE"/>
    <property type="match status" value="1"/>
</dbReference>
<protein>
    <submittedName>
        <fullName evidence="2">Class I SAM-dependent methyltransferase</fullName>
    </submittedName>
</protein>
<keyword evidence="3" id="KW-1185">Reference proteome</keyword>
<keyword evidence="2" id="KW-0489">Methyltransferase</keyword>
<name>A0AAP2W798_9EURY</name>
<dbReference type="GO" id="GO:0008168">
    <property type="term" value="F:methyltransferase activity"/>
    <property type="evidence" value="ECO:0007669"/>
    <property type="project" value="UniProtKB-KW"/>
</dbReference>
<dbReference type="Pfam" id="PF13649">
    <property type="entry name" value="Methyltransf_25"/>
    <property type="match status" value="1"/>
</dbReference>
<sequence length="253" mass="30053">MSNKSVYERQKIVEIFSKYYYLDKPELSIICKFEDKLPKMKMLDLGVGAGRTTHYFGRLAEEYVGIDYSRGMIDRCNEDFKDLKNCSFQLCDVRDMRIFRDEEFDFILFSFNGLDCISHGDRINALREINRICKKGGYFFFSSHNLNYIEDLYKFKFSIDPFLTAREIAFHLILRARNKPFNDLKNSKFAVINDGTRSFSLNLYYIYPGEQIKQLHEAGFKNIRIYSQNDGREIEESKLAVVRDHWLHYLCEK</sequence>
<dbReference type="RefSeq" id="WP_230741702.1">
    <property type="nucleotide sequence ID" value="NZ_PGCK01000005.1"/>
</dbReference>
<dbReference type="InterPro" id="IPR029063">
    <property type="entry name" value="SAM-dependent_MTases_sf"/>
</dbReference>
<accession>A0AAP2W798</accession>
<organism evidence="2 3">
    <name type="scientific">Methanooceanicella nereidis</name>
    <dbReference type="NCBI Taxonomy" id="2052831"/>
    <lineage>
        <taxon>Archaea</taxon>
        <taxon>Methanobacteriati</taxon>
        <taxon>Methanobacteriota</taxon>
        <taxon>Stenosarchaea group</taxon>
        <taxon>Methanomicrobia</taxon>
        <taxon>Methanocellales</taxon>
        <taxon>Methanocellaceae</taxon>
        <taxon>Methanooceanicella</taxon>
    </lineage>
</organism>